<dbReference type="KEGG" id="hsw:Hsw_PA0239"/>
<dbReference type="HOGENOM" id="CLU_017991_4_0_10"/>
<accession>W8EV16</accession>
<dbReference type="InterPro" id="IPR009057">
    <property type="entry name" value="Homeodomain-like_sf"/>
</dbReference>
<dbReference type="eggNOG" id="COG2801">
    <property type="taxonomic scope" value="Bacteria"/>
</dbReference>
<evidence type="ECO:0000313" key="4">
    <source>
        <dbReference type="Proteomes" id="UP000019423"/>
    </source>
</evidence>
<dbReference type="AlphaFoldDB" id="W8EV16"/>
<geneLocation type="plasmid" evidence="3 4">
    <name>pHsw1</name>
</geneLocation>
<dbReference type="SUPFAM" id="SSF53098">
    <property type="entry name" value="Ribonuclease H-like"/>
    <property type="match status" value="1"/>
</dbReference>
<evidence type="ECO:0000256" key="1">
    <source>
        <dbReference type="SAM" id="MobiDB-lite"/>
    </source>
</evidence>
<dbReference type="EMBL" id="CP007144">
    <property type="protein sequence ID" value="AHJ95572.1"/>
    <property type="molecule type" value="Genomic_DNA"/>
</dbReference>
<dbReference type="SUPFAM" id="SSF46689">
    <property type="entry name" value="Homeodomain-like"/>
    <property type="match status" value="1"/>
</dbReference>
<dbReference type="Pfam" id="PF09299">
    <property type="entry name" value="Mu-transpos_C"/>
    <property type="match status" value="1"/>
</dbReference>
<dbReference type="InterPro" id="IPR012337">
    <property type="entry name" value="RNaseH-like_sf"/>
</dbReference>
<dbReference type="GO" id="GO:0003676">
    <property type="term" value="F:nucleic acid binding"/>
    <property type="evidence" value="ECO:0007669"/>
    <property type="project" value="InterPro"/>
</dbReference>
<gene>
    <name evidence="3" type="ORF">Hsw_PA0239</name>
</gene>
<dbReference type="PROSITE" id="PS50994">
    <property type="entry name" value="INTEGRASE"/>
    <property type="match status" value="1"/>
</dbReference>
<dbReference type="OrthoDB" id="501284at2"/>
<sequence length="646" mass="73537">MADLFSIAAGVSCSYLGQSVMVRQIINLTHVVVEIESGRLTTVPLHLLQAASTHKSSQREQDTYQFATEQAQRTALSRYSIIQPYLQRRVPASTLAEVISQQHISESTFRRWLQAYRQSGLAGLLPKKPGGGKRKSRLQQQQDEVLQLAIEQYLSPQRPSVKYVYETLCLHCIKQQIPPPSLSTVRRRIAHLPSKVRIKGRQGKQAAQQQCDPVQSSTLEANQPLDVVEVDHALLNIVLLDEQTHRPVGRPWLTVALDVYSRMVIGFHLGLELPGAGGTGMCLSHAFLPKETWLAQRNITGEWPCWGIMRTLHFDNAKEFRGNMVRRACEQYEVAIQHRPPGEPHYGGHVERWIKTLKFRIRHLSGAYLSNRQARRTYRAHAHAVFTLPAFEKWLATYIVQVYHHRPHSSLLISPLQCYEQGLLAANGRGIPPRPTNERQVQLDFLPFVERTIQRYGVVIGHLHYYDGVLSPFIEGRSESGRSVERIKYVFRLDPRDISKVYFLDPATREYHTIPLLDMSQGQFSALTKREALRRVRLQDPTATHVRESHLFSALQELQDLEQQAQQQVAAQRGPHRKPISPRQRRLQQEAASRNPVSRSLQAEELPEALISTTVVSSDESSVSQLPRVRRPFPNLDDGTSHLLDS</sequence>
<dbReference type="Proteomes" id="UP000019423">
    <property type="component" value="Plasmid pHsw1"/>
</dbReference>
<dbReference type="Pfam" id="PF13518">
    <property type="entry name" value="HTH_28"/>
    <property type="match status" value="1"/>
</dbReference>
<dbReference type="Gene3D" id="1.10.10.60">
    <property type="entry name" value="Homeodomain-like"/>
    <property type="match status" value="1"/>
</dbReference>
<dbReference type="InterPro" id="IPR001584">
    <property type="entry name" value="Integrase_cat-core"/>
</dbReference>
<proteinExistence type="predicted"/>
<feature type="compositionally biased region" description="Basic residues" evidence="1">
    <location>
        <begin position="574"/>
        <end position="586"/>
    </location>
</feature>
<feature type="domain" description="Integrase catalytic" evidence="2">
    <location>
        <begin position="220"/>
        <end position="423"/>
    </location>
</feature>
<organism evidence="3 4">
    <name type="scientific">Hymenobacter swuensis DY53</name>
    <dbReference type="NCBI Taxonomy" id="1227739"/>
    <lineage>
        <taxon>Bacteria</taxon>
        <taxon>Pseudomonadati</taxon>
        <taxon>Bacteroidota</taxon>
        <taxon>Cytophagia</taxon>
        <taxon>Cytophagales</taxon>
        <taxon>Hymenobacteraceae</taxon>
        <taxon>Hymenobacter</taxon>
    </lineage>
</organism>
<feature type="compositionally biased region" description="Low complexity" evidence="1">
    <location>
        <begin position="612"/>
        <end position="624"/>
    </location>
</feature>
<keyword evidence="3" id="KW-0614">Plasmid</keyword>
<feature type="compositionally biased region" description="Polar residues" evidence="1">
    <location>
        <begin position="590"/>
        <end position="601"/>
    </location>
</feature>
<dbReference type="Gene3D" id="3.30.420.10">
    <property type="entry name" value="Ribonuclease H-like superfamily/Ribonuclease H"/>
    <property type="match status" value="1"/>
</dbReference>
<dbReference type="InterPro" id="IPR015378">
    <property type="entry name" value="Transposase-like_Mu_C"/>
</dbReference>
<name>W8EV16_9BACT</name>
<protein>
    <recommendedName>
        <fullName evidence="2">Integrase catalytic domain-containing protein</fullName>
    </recommendedName>
</protein>
<dbReference type="PATRIC" id="fig|1227739.3.peg.258"/>
<dbReference type="InterPro" id="IPR036397">
    <property type="entry name" value="RNaseH_sf"/>
</dbReference>
<evidence type="ECO:0000259" key="2">
    <source>
        <dbReference type="PROSITE" id="PS50994"/>
    </source>
</evidence>
<keyword evidence="4" id="KW-1185">Reference proteome</keyword>
<reference evidence="3 4" key="1">
    <citation type="submission" date="2014-01" db="EMBL/GenBank/DDBJ databases">
        <title>Complete sequence of plasmid1 of ionizing-radiation resistance bacterium Hymenobacter swuensis DY53.</title>
        <authorList>
            <person name="Jung J.-H."/>
            <person name="Jeong S.-W."/>
            <person name="Joe M.-H."/>
            <person name="Cho y.-j."/>
            <person name="Kim M.-K."/>
            <person name="Lim S.-Y."/>
        </authorList>
    </citation>
    <scope>NUCLEOTIDE SEQUENCE [LARGE SCALE GENOMIC DNA]</scope>
    <source>
        <strain evidence="3 4">DY53</strain>
        <plasmid evidence="3 4">pHsw1</plasmid>
    </source>
</reference>
<feature type="region of interest" description="Disordered" evidence="1">
    <location>
        <begin position="564"/>
        <end position="646"/>
    </location>
</feature>
<dbReference type="InterPro" id="IPR055247">
    <property type="entry name" value="InsJ-like_HTH"/>
</dbReference>
<evidence type="ECO:0000313" key="3">
    <source>
        <dbReference type="EMBL" id="AHJ95572.1"/>
    </source>
</evidence>
<dbReference type="GO" id="GO:0015074">
    <property type="term" value="P:DNA integration"/>
    <property type="evidence" value="ECO:0007669"/>
    <property type="project" value="InterPro"/>
</dbReference>
<dbReference type="RefSeq" id="WP_071883038.1">
    <property type="nucleotide sequence ID" value="NZ_CP007144.1"/>
</dbReference>